<organism evidence="1 2">
    <name type="scientific">Herbiconiux daphne</name>
    <dbReference type="NCBI Taxonomy" id="2970914"/>
    <lineage>
        <taxon>Bacteria</taxon>
        <taxon>Bacillati</taxon>
        <taxon>Actinomycetota</taxon>
        <taxon>Actinomycetes</taxon>
        <taxon>Micrococcales</taxon>
        <taxon>Microbacteriaceae</taxon>
        <taxon>Herbiconiux</taxon>
    </lineage>
</organism>
<evidence type="ECO:0000313" key="1">
    <source>
        <dbReference type="EMBL" id="MCS5732436.1"/>
    </source>
</evidence>
<accession>A0ABT2GX02</accession>
<dbReference type="Proteomes" id="UP001165586">
    <property type="component" value="Unassembled WGS sequence"/>
</dbReference>
<name>A0ABT2GX02_9MICO</name>
<evidence type="ECO:0000313" key="2">
    <source>
        <dbReference type="Proteomes" id="UP001165586"/>
    </source>
</evidence>
<dbReference type="EMBL" id="JANLCJ010000001">
    <property type="protein sequence ID" value="MCS5732436.1"/>
    <property type="molecule type" value="Genomic_DNA"/>
</dbReference>
<keyword evidence="2" id="KW-1185">Reference proteome</keyword>
<reference evidence="1" key="1">
    <citation type="submission" date="2022-08" db="EMBL/GenBank/DDBJ databases">
        <authorList>
            <person name="Deng Y."/>
            <person name="Han X.-F."/>
            <person name="Zhang Y.-Q."/>
        </authorList>
    </citation>
    <scope>NUCLEOTIDE SEQUENCE</scope>
    <source>
        <strain evidence="1">CPCC 203386</strain>
    </source>
</reference>
<proteinExistence type="predicted"/>
<dbReference type="RefSeq" id="WP_259537056.1">
    <property type="nucleotide sequence ID" value="NZ_JANLCJ010000001.1"/>
</dbReference>
<sequence>MMLTIGDQRYRLADHEDTARVLDDALNAARSGAGLVRFATIDGVLVTAVVTAHVPVAVTDYPSVTRAVGETANDAGLAFWDFDAW</sequence>
<gene>
    <name evidence="1" type="ORF">N1032_01590</name>
</gene>
<protein>
    <submittedName>
        <fullName evidence="1">Uncharacterized protein</fullName>
    </submittedName>
</protein>
<comment type="caution">
    <text evidence="1">The sequence shown here is derived from an EMBL/GenBank/DDBJ whole genome shotgun (WGS) entry which is preliminary data.</text>
</comment>